<dbReference type="EMBL" id="AP022591">
    <property type="protein sequence ID" value="BBY43419.1"/>
    <property type="molecule type" value="Genomic_DNA"/>
</dbReference>
<reference evidence="1 2" key="1">
    <citation type="journal article" date="2019" name="Emerg. Microbes Infect.">
        <title>Comprehensive subspecies identification of 175 nontuberculous mycobacteria species based on 7547 genomic profiles.</title>
        <authorList>
            <person name="Matsumoto Y."/>
            <person name="Kinjo T."/>
            <person name="Motooka D."/>
            <person name="Nabeya D."/>
            <person name="Jung N."/>
            <person name="Uechi K."/>
            <person name="Horii T."/>
            <person name="Iida T."/>
            <person name="Fujita J."/>
            <person name="Nakamura S."/>
        </authorList>
    </citation>
    <scope>NUCLEOTIDE SEQUENCE [LARGE SCALE GENOMIC DNA]</scope>
    <source>
        <strain evidence="1 2">JCM 18439</strain>
    </source>
</reference>
<gene>
    <name evidence="1" type="ORF">MCEL_17140</name>
</gene>
<dbReference type="KEGG" id="mcee:MCEL_17140"/>
<dbReference type="AlphaFoldDB" id="A0A1X0BVB8"/>
<dbReference type="Proteomes" id="UP000466431">
    <property type="component" value="Chromosome"/>
</dbReference>
<evidence type="ECO:0000313" key="2">
    <source>
        <dbReference type="Proteomes" id="UP000466431"/>
    </source>
</evidence>
<accession>A0A1X0BVB8</accession>
<protein>
    <submittedName>
        <fullName evidence="1">Uncharacterized protein</fullName>
    </submittedName>
</protein>
<proteinExistence type="predicted"/>
<organism evidence="1 2">
    <name type="scientific">Mycolicibacterium celeriflavum</name>
    <name type="common">Mycobacterium celeriflavum</name>
    <dbReference type="NCBI Taxonomy" id="1249101"/>
    <lineage>
        <taxon>Bacteria</taxon>
        <taxon>Bacillati</taxon>
        <taxon>Actinomycetota</taxon>
        <taxon>Actinomycetes</taxon>
        <taxon>Mycobacteriales</taxon>
        <taxon>Mycobacteriaceae</taxon>
        <taxon>Mycolicibacterium</taxon>
    </lineage>
</organism>
<sequence>MGAAALAISVFLPLTERTGVFSMVQNNSLIQHGGWILLLFAIGIAASGVGASQGRSYQWIWCLVGCTIAGAILIYTGSDENTRTLYPVGPDGAADITQPGVVAPLGIAIYVAGAGVVAAAAGALTLAGFGSDLGGDDEELVRRWAEEDSPAKKKCPDCAERVLYDARVCKHCGYRFGDAIPKLEPKPPPPDPQAAEREVRCHNCSHVQQEAFNVTLTSCDNCGATVKLPRGKREAAPAPTVQKRFVRCSICDAEQAIRATAQRFTCGKCGETMTAPPA</sequence>
<evidence type="ECO:0000313" key="1">
    <source>
        <dbReference type="EMBL" id="BBY43419.1"/>
    </source>
</evidence>
<name>A0A1X0BVB8_MYCCF</name>
<keyword evidence="2" id="KW-1185">Reference proteome</keyword>